<sequence>MAANIYVLDEMQKKMKIPFWSPEIGPNGSCMPLYVNVEPYGTYGAMFPTIAECKAELKRSLSWISELMFEPELYCVKIPPPGEPMPTAPVPEGDYPLNDNWVVNDRVALYINIPLPEAGHPLECDMTQNREGEKKDAKDAVNVTTPGSDTSSIKGWVHAKSAEDTQQQFTIEEVYQLGVAAGVQKQLEAASSSA</sequence>
<proteinExistence type="predicted"/>
<accession>A0ABN9XNU0</accession>
<evidence type="ECO:0000313" key="3">
    <source>
        <dbReference type="Proteomes" id="UP001189429"/>
    </source>
</evidence>
<organism evidence="2 3">
    <name type="scientific">Prorocentrum cordatum</name>
    <dbReference type="NCBI Taxonomy" id="2364126"/>
    <lineage>
        <taxon>Eukaryota</taxon>
        <taxon>Sar</taxon>
        <taxon>Alveolata</taxon>
        <taxon>Dinophyceae</taxon>
        <taxon>Prorocentrales</taxon>
        <taxon>Prorocentraceae</taxon>
        <taxon>Prorocentrum</taxon>
    </lineage>
</organism>
<feature type="compositionally biased region" description="Polar residues" evidence="1">
    <location>
        <begin position="142"/>
        <end position="153"/>
    </location>
</feature>
<name>A0ABN9XNU0_9DINO</name>
<feature type="region of interest" description="Disordered" evidence="1">
    <location>
        <begin position="130"/>
        <end position="155"/>
    </location>
</feature>
<reference evidence="2" key="1">
    <citation type="submission" date="2023-10" db="EMBL/GenBank/DDBJ databases">
        <authorList>
            <person name="Chen Y."/>
            <person name="Shah S."/>
            <person name="Dougan E. K."/>
            <person name="Thang M."/>
            <person name="Chan C."/>
        </authorList>
    </citation>
    <scope>NUCLEOTIDE SEQUENCE [LARGE SCALE GENOMIC DNA]</scope>
</reference>
<keyword evidence="3" id="KW-1185">Reference proteome</keyword>
<dbReference type="EMBL" id="CAUYUJ010020738">
    <property type="protein sequence ID" value="CAK0900217.1"/>
    <property type="molecule type" value="Genomic_DNA"/>
</dbReference>
<dbReference type="Proteomes" id="UP001189429">
    <property type="component" value="Unassembled WGS sequence"/>
</dbReference>
<feature type="compositionally biased region" description="Basic and acidic residues" evidence="1">
    <location>
        <begin position="130"/>
        <end position="139"/>
    </location>
</feature>
<evidence type="ECO:0000256" key="1">
    <source>
        <dbReference type="SAM" id="MobiDB-lite"/>
    </source>
</evidence>
<comment type="caution">
    <text evidence="2">The sequence shown here is derived from an EMBL/GenBank/DDBJ whole genome shotgun (WGS) entry which is preliminary data.</text>
</comment>
<evidence type="ECO:0000313" key="2">
    <source>
        <dbReference type="EMBL" id="CAK0900217.1"/>
    </source>
</evidence>
<gene>
    <name evidence="2" type="ORF">PCOR1329_LOCUS77562</name>
</gene>
<protein>
    <submittedName>
        <fullName evidence="2">Uncharacterized protein</fullName>
    </submittedName>
</protein>